<evidence type="ECO:0000313" key="3">
    <source>
        <dbReference type="Proteomes" id="UP000001603"/>
    </source>
</evidence>
<dbReference type="EMBL" id="AAOJ01000014">
    <property type="protein sequence ID" value="EAS62806.1"/>
    <property type="molecule type" value="Genomic_DNA"/>
</dbReference>
<dbReference type="HOGENOM" id="CLU_3171396_0_0_6"/>
<feature type="transmembrane region" description="Helical" evidence="1">
    <location>
        <begin position="7"/>
        <end position="29"/>
    </location>
</feature>
<keyword evidence="1" id="KW-1133">Transmembrane helix</keyword>
<keyword evidence="1" id="KW-0812">Transmembrane</keyword>
<keyword evidence="1" id="KW-0472">Membrane</keyword>
<gene>
    <name evidence="2" type="ORF">VAS14_18489</name>
</gene>
<dbReference type="Proteomes" id="UP000001603">
    <property type="component" value="Unassembled WGS sequence"/>
</dbReference>
<comment type="caution">
    <text evidence="2">The sequence shown here is derived from an EMBL/GenBank/DDBJ whole genome shotgun (WGS) entry which is preliminary data.</text>
</comment>
<evidence type="ECO:0000256" key="1">
    <source>
        <dbReference type="SAM" id="Phobius"/>
    </source>
</evidence>
<protein>
    <submittedName>
        <fullName evidence="2">Uncharacterized protein</fullName>
    </submittedName>
</protein>
<organism evidence="2 3">
    <name type="scientific">Photobacterium angustum (strain S14 / CCUG 15956)</name>
    <name type="common">Vibrio sp. (strain S14 / CCUG 15956)</name>
    <dbReference type="NCBI Taxonomy" id="314292"/>
    <lineage>
        <taxon>Bacteria</taxon>
        <taxon>Pseudomonadati</taxon>
        <taxon>Pseudomonadota</taxon>
        <taxon>Gammaproteobacteria</taxon>
        <taxon>Vibrionales</taxon>
        <taxon>Vibrionaceae</taxon>
        <taxon>Photobacterium</taxon>
    </lineage>
</organism>
<accession>Q1ZKR0</accession>
<proteinExistence type="predicted"/>
<dbReference type="AlphaFoldDB" id="Q1ZKR0"/>
<evidence type="ECO:0000313" key="2">
    <source>
        <dbReference type="EMBL" id="EAS62806.1"/>
    </source>
</evidence>
<dbReference type="eggNOG" id="ENOG503205Z">
    <property type="taxonomic scope" value="Bacteria"/>
</dbReference>
<sequence>MGTAINMIGLSIVIGKYILMAILATLTFLDGSVSSELIPATLASL</sequence>
<reference evidence="2 3" key="1">
    <citation type="journal article" date="2009" name="Proc. Natl. Acad. Sci. U.S.A.">
        <title>The genomic basis of trophic strategy in marine bacteria.</title>
        <authorList>
            <person name="Lauro F.M."/>
            <person name="McDougald D."/>
            <person name="Thomas T."/>
            <person name="Williams T.J."/>
            <person name="Egan S."/>
            <person name="Rice S."/>
            <person name="DeMaere M.Z."/>
            <person name="Ting L."/>
            <person name="Ertan H."/>
            <person name="Johnson J."/>
            <person name="Ferriera S."/>
            <person name="Lapidus A."/>
            <person name="Anderson I."/>
            <person name="Kyrpides N."/>
            <person name="Munk A.C."/>
            <person name="Detter C."/>
            <person name="Han C.S."/>
            <person name="Brown M.V."/>
            <person name="Robb F.T."/>
            <person name="Kjelleberg S."/>
            <person name="Cavicchioli R."/>
        </authorList>
    </citation>
    <scope>NUCLEOTIDE SEQUENCE [LARGE SCALE GENOMIC DNA]</scope>
    <source>
        <strain evidence="2 3">S14</strain>
    </source>
</reference>
<name>Q1ZKR0_PHOAS</name>